<dbReference type="AlphaFoldDB" id="A0A1G9LQ85"/>
<keyword evidence="2" id="KW-0378">Hydrolase</keyword>
<organism evidence="5 6">
    <name type="scientific">Lentzea albidocapillata subsp. violacea</name>
    <dbReference type="NCBI Taxonomy" id="128104"/>
    <lineage>
        <taxon>Bacteria</taxon>
        <taxon>Bacillati</taxon>
        <taxon>Actinomycetota</taxon>
        <taxon>Actinomycetes</taxon>
        <taxon>Pseudonocardiales</taxon>
        <taxon>Pseudonocardiaceae</taxon>
        <taxon>Lentzea</taxon>
    </lineage>
</organism>
<dbReference type="InterPro" id="IPR020476">
    <property type="entry name" value="Nudix_hydrolase"/>
</dbReference>
<accession>A0A1G9LQ85</accession>
<dbReference type="GO" id="GO:0016787">
    <property type="term" value="F:hydrolase activity"/>
    <property type="evidence" value="ECO:0007669"/>
    <property type="project" value="UniProtKB-KW"/>
</dbReference>
<proteinExistence type="predicted"/>
<dbReference type="PANTHER" id="PTHR43046:SF12">
    <property type="entry name" value="GDP-MANNOSE MANNOSYL HYDROLASE"/>
    <property type="match status" value="1"/>
</dbReference>
<evidence type="ECO:0000313" key="6">
    <source>
        <dbReference type="Proteomes" id="UP000199682"/>
    </source>
</evidence>
<evidence type="ECO:0000313" key="5">
    <source>
        <dbReference type="EMBL" id="SDL64096.1"/>
    </source>
</evidence>
<evidence type="ECO:0000256" key="1">
    <source>
        <dbReference type="ARBA" id="ARBA00001946"/>
    </source>
</evidence>
<dbReference type="Gene3D" id="3.90.79.10">
    <property type="entry name" value="Nucleoside Triphosphate Pyrophosphohydrolase"/>
    <property type="match status" value="1"/>
</dbReference>
<comment type="cofactor">
    <cofactor evidence="1">
        <name>Mg(2+)</name>
        <dbReference type="ChEBI" id="CHEBI:18420"/>
    </cofactor>
</comment>
<dbReference type="Pfam" id="PF00293">
    <property type="entry name" value="NUDIX"/>
    <property type="match status" value="1"/>
</dbReference>
<dbReference type="SUPFAM" id="SSF55811">
    <property type="entry name" value="Nudix"/>
    <property type="match status" value="1"/>
</dbReference>
<keyword evidence="3" id="KW-0460">Magnesium</keyword>
<evidence type="ECO:0000259" key="4">
    <source>
        <dbReference type="PROSITE" id="PS51462"/>
    </source>
</evidence>
<protein>
    <submittedName>
        <fullName evidence="5">ADP-ribose pyrophosphatase YjhB, NUDIX family</fullName>
    </submittedName>
</protein>
<dbReference type="PRINTS" id="PR00502">
    <property type="entry name" value="NUDIXFAMILY"/>
</dbReference>
<sequence length="176" mass="19687">MSWVVHGERSLYESRWVELLLSDVELPDGSRFEHHLIKIAPSVAVAVVDERDRVLMLWRHRFTTDTWNWELPGGAVEPGETLEQAGVRETVEETGWEPSGLATLAYVQPITGISNAEQHVFEARAARRVGSPVDSHESDGMRWIPLADMSGLITERRIVAAASVAGVLQLLLNLRR</sequence>
<dbReference type="RefSeq" id="WP_090009094.1">
    <property type="nucleotide sequence ID" value="NZ_FNET01000012.1"/>
</dbReference>
<evidence type="ECO:0000256" key="2">
    <source>
        <dbReference type="ARBA" id="ARBA00022801"/>
    </source>
</evidence>
<reference evidence="6" key="1">
    <citation type="submission" date="2016-10" db="EMBL/GenBank/DDBJ databases">
        <authorList>
            <person name="Varghese N."/>
            <person name="Submissions S."/>
        </authorList>
    </citation>
    <scope>NUCLEOTIDE SEQUENCE [LARGE SCALE GENOMIC DNA]</scope>
    <source>
        <strain evidence="6">DSM 44796</strain>
    </source>
</reference>
<dbReference type="InterPro" id="IPR015797">
    <property type="entry name" value="NUDIX_hydrolase-like_dom_sf"/>
</dbReference>
<dbReference type="Proteomes" id="UP000199682">
    <property type="component" value="Unassembled WGS sequence"/>
</dbReference>
<gene>
    <name evidence="5" type="ORF">SAMN04488074_112148</name>
</gene>
<dbReference type="PROSITE" id="PS51462">
    <property type="entry name" value="NUDIX"/>
    <property type="match status" value="1"/>
</dbReference>
<dbReference type="EMBL" id="FNET01000012">
    <property type="protein sequence ID" value="SDL64096.1"/>
    <property type="molecule type" value="Genomic_DNA"/>
</dbReference>
<evidence type="ECO:0000256" key="3">
    <source>
        <dbReference type="ARBA" id="ARBA00022842"/>
    </source>
</evidence>
<dbReference type="CDD" id="cd03424">
    <property type="entry name" value="NUDIX_ADPRase_Nudt5_UGPPase_Nudt14"/>
    <property type="match status" value="1"/>
</dbReference>
<dbReference type="PANTHER" id="PTHR43046">
    <property type="entry name" value="GDP-MANNOSE MANNOSYL HYDROLASE"/>
    <property type="match status" value="1"/>
</dbReference>
<name>A0A1G9LQ85_9PSEU</name>
<feature type="domain" description="Nudix hydrolase" evidence="4">
    <location>
        <begin position="38"/>
        <end position="166"/>
    </location>
</feature>
<dbReference type="InterPro" id="IPR000086">
    <property type="entry name" value="NUDIX_hydrolase_dom"/>
</dbReference>